<accession>A0A2S9XT62</accession>
<protein>
    <submittedName>
        <fullName evidence="3">Uncharacterized protein</fullName>
    </submittedName>
</protein>
<comment type="caution">
    <text evidence="3">The sequence shown here is derived from an EMBL/GenBank/DDBJ whole genome shotgun (WGS) entry which is preliminary data.</text>
</comment>
<name>A0A2S9XT62_9BACT</name>
<feature type="compositionally biased region" description="Basic and acidic residues" evidence="1">
    <location>
        <begin position="68"/>
        <end position="78"/>
    </location>
</feature>
<sequence>MQTTHSRRSSRTGFVALAVGLASAVALSACIEDEGSLGADLVEDEDLENLGDIENTENIDIDGESPDEVDHGDARDDAGTPAEPGPATPDSIDAPNNDVTVGLLCSQNNDCHEYCDCVGGTCVPDGFGPPPEGDVCNTPPVRTCNSSANCQSGCTCSGGICQSVFSPYSETCHLPPPDTYENDDTWQKWKAYTGSPQVHNLHSTTDEDWVAVYFAVAGTYRFQTTGLSVGTDTVLEVYAYANGGKGALAGSNDNVGGAWWDPNSKGSRVTLGVPANSSYLIRVDNKSASSIYRDSYEWPRYTLQVVSQ</sequence>
<dbReference type="EMBL" id="PVNL01000135">
    <property type="protein sequence ID" value="PRP96057.1"/>
    <property type="molecule type" value="Genomic_DNA"/>
</dbReference>
<dbReference type="AlphaFoldDB" id="A0A2S9XT62"/>
<feature type="region of interest" description="Disordered" evidence="1">
    <location>
        <begin position="51"/>
        <end position="95"/>
    </location>
</feature>
<evidence type="ECO:0000256" key="2">
    <source>
        <dbReference type="SAM" id="SignalP"/>
    </source>
</evidence>
<dbReference type="PROSITE" id="PS51257">
    <property type="entry name" value="PROKAR_LIPOPROTEIN"/>
    <property type="match status" value="1"/>
</dbReference>
<dbReference type="Gene3D" id="2.60.120.380">
    <property type="match status" value="1"/>
</dbReference>
<feature type="signal peptide" evidence="2">
    <location>
        <begin position="1"/>
        <end position="28"/>
    </location>
</feature>
<keyword evidence="2" id="KW-0732">Signal</keyword>
<proteinExistence type="predicted"/>
<reference evidence="3 4" key="1">
    <citation type="submission" date="2018-03" db="EMBL/GenBank/DDBJ databases">
        <title>Draft Genome Sequences of the Obligatory Marine Myxobacteria Enhygromyxa salina SWB007.</title>
        <authorList>
            <person name="Poehlein A."/>
            <person name="Moghaddam J.A."/>
            <person name="Harms H."/>
            <person name="Alanjari M."/>
            <person name="Koenig G.M."/>
            <person name="Daniel R."/>
            <person name="Schaeberle T.F."/>
        </authorList>
    </citation>
    <scope>NUCLEOTIDE SEQUENCE [LARGE SCALE GENOMIC DNA]</scope>
    <source>
        <strain evidence="3 4">SWB007</strain>
    </source>
</reference>
<evidence type="ECO:0000313" key="4">
    <source>
        <dbReference type="Proteomes" id="UP000238823"/>
    </source>
</evidence>
<feature type="compositionally biased region" description="Acidic residues" evidence="1">
    <location>
        <begin position="51"/>
        <end position="67"/>
    </location>
</feature>
<gene>
    <name evidence="3" type="ORF">ENSA7_68710</name>
</gene>
<feature type="chain" id="PRO_5015727437" evidence="2">
    <location>
        <begin position="29"/>
        <end position="308"/>
    </location>
</feature>
<evidence type="ECO:0000256" key="1">
    <source>
        <dbReference type="SAM" id="MobiDB-lite"/>
    </source>
</evidence>
<evidence type="ECO:0000313" key="3">
    <source>
        <dbReference type="EMBL" id="PRP96057.1"/>
    </source>
</evidence>
<organism evidence="3 4">
    <name type="scientific">Enhygromyxa salina</name>
    <dbReference type="NCBI Taxonomy" id="215803"/>
    <lineage>
        <taxon>Bacteria</taxon>
        <taxon>Pseudomonadati</taxon>
        <taxon>Myxococcota</taxon>
        <taxon>Polyangia</taxon>
        <taxon>Nannocystales</taxon>
        <taxon>Nannocystaceae</taxon>
        <taxon>Enhygromyxa</taxon>
    </lineage>
</organism>
<dbReference type="Proteomes" id="UP000238823">
    <property type="component" value="Unassembled WGS sequence"/>
</dbReference>